<comment type="caution">
    <text evidence="2">The sequence shown here is derived from an EMBL/GenBank/DDBJ whole genome shotgun (WGS) entry which is preliminary data.</text>
</comment>
<dbReference type="Pfam" id="PF08241">
    <property type="entry name" value="Methyltransf_11"/>
    <property type="match status" value="1"/>
</dbReference>
<gene>
    <name evidence="2" type="ORF">S01H1_57785</name>
</gene>
<dbReference type="GO" id="GO:0008757">
    <property type="term" value="F:S-adenosylmethionine-dependent methyltransferase activity"/>
    <property type="evidence" value="ECO:0007669"/>
    <property type="project" value="InterPro"/>
</dbReference>
<dbReference type="Gene3D" id="3.40.50.150">
    <property type="entry name" value="Vaccinia Virus protein VP39"/>
    <property type="match status" value="1"/>
</dbReference>
<dbReference type="SUPFAM" id="SSF53335">
    <property type="entry name" value="S-adenosyl-L-methionine-dependent methyltransferases"/>
    <property type="match status" value="1"/>
</dbReference>
<protein>
    <recommendedName>
        <fullName evidence="1">Methyltransferase type 11 domain-containing protein</fullName>
    </recommendedName>
</protein>
<reference evidence="2" key="1">
    <citation type="journal article" date="2014" name="Front. Microbiol.">
        <title>High frequency of phylogenetically diverse reductive dehalogenase-homologous genes in deep subseafloor sedimentary metagenomes.</title>
        <authorList>
            <person name="Kawai M."/>
            <person name="Futagami T."/>
            <person name="Toyoda A."/>
            <person name="Takaki Y."/>
            <person name="Nishi S."/>
            <person name="Hori S."/>
            <person name="Arai W."/>
            <person name="Tsubouchi T."/>
            <person name="Morono Y."/>
            <person name="Uchiyama I."/>
            <person name="Ito T."/>
            <person name="Fujiyama A."/>
            <person name="Inagaki F."/>
            <person name="Takami H."/>
        </authorList>
    </citation>
    <scope>NUCLEOTIDE SEQUENCE</scope>
    <source>
        <strain evidence="2">Expedition CK06-06</strain>
    </source>
</reference>
<organism evidence="2">
    <name type="scientific">marine sediment metagenome</name>
    <dbReference type="NCBI Taxonomy" id="412755"/>
    <lineage>
        <taxon>unclassified sequences</taxon>
        <taxon>metagenomes</taxon>
        <taxon>ecological metagenomes</taxon>
    </lineage>
</organism>
<dbReference type="AlphaFoldDB" id="X0VA59"/>
<dbReference type="InterPro" id="IPR029063">
    <property type="entry name" value="SAM-dependent_MTases_sf"/>
</dbReference>
<dbReference type="InterPro" id="IPR013216">
    <property type="entry name" value="Methyltransf_11"/>
</dbReference>
<dbReference type="CDD" id="cd02440">
    <property type="entry name" value="AdoMet_MTases"/>
    <property type="match status" value="1"/>
</dbReference>
<feature type="non-terminal residue" evidence="2">
    <location>
        <position position="167"/>
    </location>
</feature>
<evidence type="ECO:0000259" key="1">
    <source>
        <dbReference type="Pfam" id="PF08241"/>
    </source>
</evidence>
<sequence length="167" mass="19404">MTLREEDHSVPLSYDPLPLDAQENFHEVRHCALCGSEEHRLRFRDDPFSVLECRRCGLVYVTPRLRPEVLPRVYGADYWQSENPSWRGYADYACEAPLYLKTFERRARFVERFVSKRGRALDVGCAAGFFMQVMHQRGWEVDGVELSPEIAAHAKEAYGFHQLHVGE</sequence>
<evidence type="ECO:0000313" key="2">
    <source>
        <dbReference type="EMBL" id="GAG14994.1"/>
    </source>
</evidence>
<dbReference type="EMBL" id="BARS01037710">
    <property type="protein sequence ID" value="GAG14994.1"/>
    <property type="molecule type" value="Genomic_DNA"/>
</dbReference>
<proteinExistence type="predicted"/>
<accession>X0VA59</accession>
<name>X0VA59_9ZZZZ</name>
<feature type="domain" description="Methyltransferase type 11" evidence="1">
    <location>
        <begin position="121"/>
        <end position="161"/>
    </location>
</feature>